<dbReference type="AlphaFoldDB" id="A0AAV9PCY9"/>
<sequence length="610" mass="68649">MATGRRPDIVVGIDIGQTCSGVAYSIGPDWSDPRTLNRWPGAHGTVREDKVATRVGYSKASGDLATWGFLSVFDDEATVVHDFFKLTLDADYEDDRGFSCQDARKWYCDYLRCLHREIEAFFDAAVPNWRALHVEYSFSTPTTWRNPAMIDSMQRLMESAGFACRGQSVRMALTEAEAAAIEASTTKYNMGDIFLICDAGGGTTDVNLLRVKSTDRKIELEPLDQVEGVAVGSTLIDFMMAQHIVQRLESISEHLDGDPYVLAEAMVNGRFQTIKQSFPMPLVDQFWLPVEGLAGAQSFPELGIKGSKMVIDRSVLTEIFDIQIERIFALMDGRLLTLQEEFPAEKVSYIILSGGLGSSPYLFEQIQRRYEMNVGFRSSNTASIRTMKVLQPQLAVVRGLVKERTQQLGVDSSRGQEVFTTRRCRNSYGVLVRHPYNEAEHKGLPTVTNANNKRPYVVDIVEWFIKQGQEVSVSEGVHRQYTSTLADGEQLQPRQARIVMSTLPPNRLPRRLPDGGCQEVAKVNFTLTQNEMRLKNRQVWKLKKKYWLAEFIFAVKLGPADLRFEILGKDGVLTTGQNSLQAEFMDPLEHKSAKTPLRPEFVAVYAPTRQ</sequence>
<dbReference type="EMBL" id="JAVRRT010000007">
    <property type="protein sequence ID" value="KAK5170090.1"/>
    <property type="molecule type" value="Genomic_DNA"/>
</dbReference>
<dbReference type="RefSeq" id="XP_064659288.1">
    <property type="nucleotide sequence ID" value="XM_064801927.1"/>
</dbReference>
<evidence type="ECO:0000313" key="2">
    <source>
        <dbReference type="Proteomes" id="UP001337655"/>
    </source>
</evidence>
<dbReference type="Gene3D" id="3.30.420.40">
    <property type="match status" value="2"/>
</dbReference>
<proteinExistence type="predicted"/>
<evidence type="ECO:0000313" key="1">
    <source>
        <dbReference type="EMBL" id="KAK5170090.1"/>
    </source>
</evidence>
<name>A0AAV9PCY9_9PEZI</name>
<dbReference type="Gene3D" id="3.90.640.10">
    <property type="entry name" value="Actin, Chain A, domain 4"/>
    <property type="match status" value="1"/>
</dbReference>
<dbReference type="InterPro" id="IPR043129">
    <property type="entry name" value="ATPase_NBD"/>
</dbReference>
<dbReference type="SUPFAM" id="SSF53067">
    <property type="entry name" value="Actin-like ATPase domain"/>
    <property type="match status" value="1"/>
</dbReference>
<protein>
    <submittedName>
        <fullName evidence="1">Uncharacterized protein</fullName>
    </submittedName>
</protein>
<dbReference type="PANTHER" id="PTHR42749:SF1">
    <property type="entry name" value="CELL SHAPE-DETERMINING PROTEIN MREB"/>
    <property type="match status" value="1"/>
</dbReference>
<comment type="caution">
    <text evidence="1">The sequence shown here is derived from an EMBL/GenBank/DDBJ whole genome shotgun (WGS) entry which is preliminary data.</text>
</comment>
<dbReference type="CDD" id="cd10170">
    <property type="entry name" value="ASKHA_NBD_HSP70"/>
    <property type="match status" value="1"/>
</dbReference>
<keyword evidence="2" id="KW-1185">Reference proteome</keyword>
<dbReference type="GeneID" id="89926019"/>
<dbReference type="Proteomes" id="UP001337655">
    <property type="component" value="Unassembled WGS sequence"/>
</dbReference>
<reference evidence="1 2" key="1">
    <citation type="submission" date="2023-08" db="EMBL/GenBank/DDBJ databases">
        <title>Black Yeasts Isolated from many extreme environments.</title>
        <authorList>
            <person name="Coleine C."/>
            <person name="Stajich J.E."/>
            <person name="Selbmann L."/>
        </authorList>
    </citation>
    <scope>NUCLEOTIDE SEQUENCE [LARGE SCALE GENOMIC DNA]</scope>
    <source>
        <strain evidence="1 2">CCFEE 5935</strain>
    </source>
</reference>
<dbReference type="PANTHER" id="PTHR42749">
    <property type="entry name" value="CELL SHAPE-DETERMINING PROTEIN MREB"/>
    <property type="match status" value="1"/>
</dbReference>
<organism evidence="1 2">
    <name type="scientific">Saxophila tyrrhenica</name>
    <dbReference type="NCBI Taxonomy" id="1690608"/>
    <lineage>
        <taxon>Eukaryota</taxon>
        <taxon>Fungi</taxon>
        <taxon>Dikarya</taxon>
        <taxon>Ascomycota</taxon>
        <taxon>Pezizomycotina</taxon>
        <taxon>Dothideomycetes</taxon>
        <taxon>Dothideomycetidae</taxon>
        <taxon>Mycosphaerellales</taxon>
        <taxon>Extremaceae</taxon>
        <taxon>Saxophila</taxon>
    </lineage>
</organism>
<gene>
    <name evidence="1" type="ORF">LTR77_004674</name>
</gene>
<accession>A0AAV9PCY9</accession>